<dbReference type="SUPFAM" id="SSF53335">
    <property type="entry name" value="S-adenosyl-L-methionine-dependent methyltransferases"/>
    <property type="match status" value="2"/>
</dbReference>
<keyword evidence="5" id="KW-0949">S-adenosyl-L-methionine</keyword>
<feature type="domain" description="DNA methylase N-4/N-6" evidence="10">
    <location>
        <begin position="28"/>
        <end position="79"/>
    </location>
</feature>
<evidence type="ECO:0000256" key="8">
    <source>
        <dbReference type="ARBA" id="ARBA00049120"/>
    </source>
</evidence>
<dbReference type="GO" id="GO:0015667">
    <property type="term" value="F:site-specific DNA-methyltransferase (cytosine-N4-specific) activity"/>
    <property type="evidence" value="ECO:0007669"/>
    <property type="project" value="UniProtKB-EC"/>
</dbReference>
<dbReference type="Gene3D" id="3.40.50.150">
    <property type="entry name" value="Vaccinia Virus protein VP39"/>
    <property type="match status" value="2"/>
</dbReference>
<keyword evidence="4" id="KW-0808">Transferase</keyword>
<dbReference type="GO" id="GO:0003677">
    <property type="term" value="F:DNA binding"/>
    <property type="evidence" value="ECO:0007669"/>
    <property type="project" value="UniProtKB-KW"/>
</dbReference>
<dbReference type="InterPro" id="IPR029063">
    <property type="entry name" value="SAM-dependent_MTases_sf"/>
</dbReference>
<gene>
    <name evidence="11" type="ORF">ACFQMK_15660</name>
</gene>
<comment type="catalytic activity">
    <reaction evidence="8">
        <text>a 2'-deoxycytidine in DNA + S-adenosyl-L-methionine = an N(4)-methyl-2'-deoxycytidine in DNA + S-adenosyl-L-homocysteine + H(+)</text>
        <dbReference type="Rhea" id="RHEA:16857"/>
        <dbReference type="Rhea" id="RHEA-COMP:11369"/>
        <dbReference type="Rhea" id="RHEA-COMP:13674"/>
        <dbReference type="ChEBI" id="CHEBI:15378"/>
        <dbReference type="ChEBI" id="CHEBI:57856"/>
        <dbReference type="ChEBI" id="CHEBI:59789"/>
        <dbReference type="ChEBI" id="CHEBI:85452"/>
        <dbReference type="ChEBI" id="CHEBI:137933"/>
        <dbReference type="EC" id="2.1.1.113"/>
    </reaction>
</comment>
<name>A0ABD5YFY7_9EURY</name>
<dbReference type="Pfam" id="PF01555">
    <property type="entry name" value="N6_N4_Mtase"/>
    <property type="match status" value="1"/>
</dbReference>
<dbReference type="InterPro" id="IPR002295">
    <property type="entry name" value="N4/N6-MTase_EcoPI_Mod-like"/>
</dbReference>
<evidence type="ECO:0000256" key="5">
    <source>
        <dbReference type="ARBA" id="ARBA00022691"/>
    </source>
</evidence>
<evidence type="ECO:0000259" key="10">
    <source>
        <dbReference type="Pfam" id="PF01555"/>
    </source>
</evidence>
<dbReference type="AlphaFoldDB" id="A0ABD5YFY7"/>
<dbReference type="GO" id="GO:0009307">
    <property type="term" value="P:DNA restriction-modification system"/>
    <property type="evidence" value="ECO:0007669"/>
    <property type="project" value="UniProtKB-KW"/>
</dbReference>
<keyword evidence="3 11" id="KW-0489">Methyltransferase</keyword>
<reference evidence="11 12" key="1">
    <citation type="journal article" date="2019" name="Int. J. Syst. Evol. Microbiol.">
        <title>The Global Catalogue of Microorganisms (GCM) 10K type strain sequencing project: providing services to taxonomists for standard genome sequencing and annotation.</title>
        <authorList>
            <consortium name="The Broad Institute Genomics Platform"/>
            <consortium name="The Broad Institute Genome Sequencing Center for Infectious Disease"/>
            <person name="Wu L."/>
            <person name="Ma J."/>
        </authorList>
    </citation>
    <scope>NUCLEOTIDE SEQUENCE [LARGE SCALE GENOMIC DNA]</scope>
    <source>
        <strain evidence="11 12">Q85</strain>
    </source>
</reference>
<evidence type="ECO:0000256" key="2">
    <source>
        <dbReference type="ARBA" id="ARBA00012185"/>
    </source>
</evidence>
<dbReference type="Proteomes" id="UP001596390">
    <property type="component" value="Unassembled WGS sequence"/>
</dbReference>
<dbReference type="PRINTS" id="PR00506">
    <property type="entry name" value="D21N6MTFRASE"/>
</dbReference>
<protein>
    <recommendedName>
        <fullName evidence="2">site-specific DNA-methyltransferase (cytosine-N(4)-specific)</fullName>
        <ecNumber evidence="2">2.1.1.113</ecNumber>
    </recommendedName>
</protein>
<feature type="compositionally biased region" description="Polar residues" evidence="9">
    <location>
        <begin position="400"/>
        <end position="418"/>
    </location>
</feature>
<evidence type="ECO:0000256" key="4">
    <source>
        <dbReference type="ARBA" id="ARBA00022679"/>
    </source>
</evidence>
<evidence type="ECO:0000256" key="1">
    <source>
        <dbReference type="ARBA" id="ARBA00010203"/>
    </source>
</evidence>
<proteinExistence type="inferred from homology"/>
<dbReference type="InterPro" id="IPR017985">
    <property type="entry name" value="MeTrfase_CN4_CS"/>
</dbReference>
<keyword evidence="7" id="KW-0238">DNA-binding</keyword>
<dbReference type="GO" id="GO:0032259">
    <property type="term" value="P:methylation"/>
    <property type="evidence" value="ECO:0007669"/>
    <property type="project" value="UniProtKB-KW"/>
</dbReference>
<evidence type="ECO:0000313" key="11">
    <source>
        <dbReference type="EMBL" id="MFC7188279.1"/>
    </source>
</evidence>
<dbReference type="EMBL" id="JBHSZZ010000084">
    <property type="protein sequence ID" value="MFC7188279.1"/>
    <property type="molecule type" value="Genomic_DNA"/>
</dbReference>
<dbReference type="InterPro" id="IPR002941">
    <property type="entry name" value="DNA_methylase_N4/N6"/>
</dbReference>
<dbReference type="EC" id="2.1.1.113" evidence="2"/>
<feature type="region of interest" description="Disordered" evidence="9">
    <location>
        <begin position="397"/>
        <end position="418"/>
    </location>
</feature>
<evidence type="ECO:0000256" key="7">
    <source>
        <dbReference type="ARBA" id="ARBA00023125"/>
    </source>
</evidence>
<evidence type="ECO:0000256" key="3">
    <source>
        <dbReference type="ARBA" id="ARBA00022603"/>
    </source>
</evidence>
<evidence type="ECO:0000256" key="9">
    <source>
        <dbReference type="SAM" id="MobiDB-lite"/>
    </source>
</evidence>
<dbReference type="RefSeq" id="WP_267665716.1">
    <property type="nucleotide sequence ID" value="NZ_JAODIX010000084.1"/>
</dbReference>
<organism evidence="11 12">
    <name type="scientific">Halorubrum yunnanense</name>
    <dbReference type="NCBI Taxonomy" id="1526162"/>
    <lineage>
        <taxon>Archaea</taxon>
        <taxon>Methanobacteriati</taxon>
        <taxon>Methanobacteriota</taxon>
        <taxon>Stenosarchaea group</taxon>
        <taxon>Halobacteria</taxon>
        <taxon>Halobacteriales</taxon>
        <taxon>Haloferacaceae</taxon>
        <taxon>Halorubrum</taxon>
    </lineage>
</organism>
<evidence type="ECO:0000313" key="12">
    <source>
        <dbReference type="Proteomes" id="UP001596390"/>
    </source>
</evidence>
<sequence>MSDLDDIRPAWRSLKRKWEHSFHPMCSYMGMFPPSLPHYFIHRLTNEGDVVLDPFAGRGTTPLQACVDGRIGIGNDLNPMAYILNKAKVTPPPAATVRERIEELRLQYNPPTIDHVPQRIQMLYHENTLSQLVYLKQEFGLDDADFPKTILSLSPADTFITGLILGIMHGQSGQYLSVSMPNTFSMSEGYVEEYIEKEGLEPPNRNVFQKLLDRLRTIYKDGPPARRGHAFFGDARDLPSTLADAEETPDRADLVFTSPPYLKVLKYGLYNWIRLWFLNQEPDTVDQRLDDELDLEAYLEFMTDTFEVMDDVVDPDTGVAAFVIGDVDQNGETINLAREVAEEVVAPMMNFEVGRIVEDRVPDNEKVSRIWGDTKGEATEIDRILIAHRGEVTVRENPSGLKTKSLPGQQETLGSFNN</sequence>
<dbReference type="PROSITE" id="PS00093">
    <property type="entry name" value="N4_MTASE"/>
    <property type="match status" value="1"/>
</dbReference>
<keyword evidence="6" id="KW-0680">Restriction system</keyword>
<comment type="similarity">
    <text evidence="1">Belongs to the N(4)/N(6)-methyltransferase family. N(4) subfamily.</text>
</comment>
<comment type="caution">
    <text evidence="11">The sequence shown here is derived from an EMBL/GenBank/DDBJ whole genome shotgun (WGS) entry which is preliminary data.</text>
</comment>
<accession>A0ABD5YFY7</accession>
<evidence type="ECO:0000256" key="6">
    <source>
        <dbReference type="ARBA" id="ARBA00022747"/>
    </source>
</evidence>
<keyword evidence="12" id="KW-1185">Reference proteome</keyword>